<evidence type="ECO:0000313" key="2">
    <source>
        <dbReference type="Proteomes" id="UP001497680"/>
    </source>
</evidence>
<gene>
    <name evidence="1" type="ORF">F4821DRAFT_266088</name>
</gene>
<keyword evidence="2" id="KW-1185">Reference proteome</keyword>
<dbReference type="EMBL" id="MU394465">
    <property type="protein sequence ID" value="KAI6080242.1"/>
    <property type="molecule type" value="Genomic_DNA"/>
</dbReference>
<dbReference type="Proteomes" id="UP001497680">
    <property type="component" value="Unassembled WGS sequence"/>
</dbReference>
<proteinExistence type="predicted"/>
<name>A0ACC0CIQ2_9PEZI</name>
<comment type="caution">
    <text evidence="1">The sequence shown here is derived from an EMBL/GenBank/DDBJ whole genome shotgun (WGS) entry which is preliminary data.</text>
</comment>
<reference evidence="1 2" key="1">
    <citation type="journal article" date="2022" name="New Phytol.">
        <title>Ecological generalism drives hyperdiversity of secondary metabolite gene clusters in xylarialean endophytes.</title>
        <authorList>
            <person name="Franco M.E.E."/>
            <person name="Wisecaver J.H."/>
            <person name="Arnold A.E."/>
            <person name="Ju Y.M."/>
            <person name="Slot J.C."/>
            <person name="Ahrendt S."/>
            <person name="Moore L.P."/>
            <person name="Eastman K.E."/>
            <person name="Scott K."/>
            <person name="Konkel Z."/>
            <person name="Mondo S.J."/>
            <person name="Kuo A."/>
            <person name="Hayes R.D."/>
            <person name="Haridas S."/>
            <person name="Andreopoulos B."/>
            <person name="Riley R."/>
            <person name="LaButti K."/>
            <person name="Pangilinan J."/>
            <person name="Lipzen A."/>
            <person name="Amirebrahimi M."/>
            <person name="Yan J."/>
            <person name="Adam C."/>
            <person name="Keymanesh K."/>
            <person name="Ng V."/>
            <person name="Louie K."/>
            <person name="Northen T."/>
            <person name="Drula E."/>
            <person name="Henrissat B."/>
            <person name="Hsieh H.M."/>
            <person name="Youens-Clark K."/>
            <person name="Lutzoni F."/>
            <person name="Miadlikowska J."/>
            <person name="Eastwood D.C."/>
            <person name="Hamelin R.C."/>
            <person name="Grigoriev I.V."/>
            <person name="U'Ren J.M."/>
        </authorList>
    </citation>
    <scope>NUCLEOTIDE SEQUENCE [LARGE SCALE GENOMIC DNA]</scope>
    <source>
        <strain evidence="1 2">ER1909</strain>
    </source>
</reference>
<protein>
    <submittedName>
        <fullName evidence="1">Uncharacterized protein</fullName>
    </submittedName>
</protein>
<evidence type="ECO:0000313" key="1">
    <source>
        <dbReference type="EMBL" id="KAI6080242.1"/>
    </source>
</evidence>
<sequence length="228" mass="26273">MGVAKIRELPRDLFKILLRIITMSYSGSYMYHTVNPIKIIRIHQEYDNKISRTKLIKALVDFRNIKKGEMSFVSKAATLSGAAVIGVFSWPATEKTVWAAKMLWNLSLFLSSFSLIDSAHQRLLRHLPKSEATGLEFSDTKLQQALSLFLQPPLDVADLGAKRELRRISNRMLWIWQCPMMLMHYSWVLFLVGYALHLLTPVFDPSRSKTSFKVGQTQTHSRFDRELI</sequence>
<accession>A0ACC0CIQ2</accession>
<organism evidence="1 2">
    <name type="scientific">Hypoxylon rubiginosum</name>
    <dbReference type="NCBI Taxonomy" id="110542"/>
    <lineage>
        <taxon>Eukaryota</taxon>
        <taxon>Fungi</taxon>
        <taxon>Dikarya</taxon>
        <taxon>Ascomycota</taxon>
        <taxon>Pezizomycotina</taxon>
        <taxon>Sordariomycetes</taxon>
        <taxon>Xylariomycetidae</taxon>
        <taxon>Xylariales</taxon>
        <taxon>Hypoxylaceae</taxon>
        <taxon>Hypoxylon</taxon>
    </lineage>
</organism>